<feature type="region of interest" description="Disordered" evidence="1">
    <location>
        <begin position="163"/>
        <end position="182"/>
    </location>
</feature>
<evidence type="ECO:0000313" key="2">
    <source>
        <dbReference type="EMBL" id="KAL3307813.1"/>
    </source>
</evidence>
<reference evidence="2 3" key="1">
    <citation type="submission" date="2024-11" db="EMBL/GenBank/DDBJ databases">
        <title>Adaptive evolution of stress response genes in parasites aligns with host niche diversity.</title>
        <authorList>
            <person name="Hahn C."/>
            <person name="Resl P."/>
        </authorList>
    </citation>
    <scope>NUCLEOTIDE SEQUENCE [LARGE SCALE GENOMIC DNA]</scope>
    <source>
        <strain evidence="2">EGGRZ-B1_66</strain>
        <tissue evidence="2">Body</tissue>
    </source>
</reference>
<evidence type="ECO:0000313" key="3">
    <source>
        <dbReference type="Proteomes" id="UP001626550"/>
    </source>
</evidence>
<dbReference type="Proteomes" id="UP001626550">
    <property type="component" value="Unassembled WGS sequence"/>
</dbReference>
<proteinExistence type="predicted"/>
<gene>
    <name evidence="2" type="ORF">Ciccas_013663</name>
</gene>
<accession>A0ABD2PL88</accession>
<evidence type="ECO:0000256" key="1">
    <source>
        <dbReference type="SAM" id="MobiDB-lite"/>
    </source>
</evidence>
<sequence>MLQHMTFYVNNNKGLAAKQFLFGSCIAPIGPGKWLPHVESGLAGGFFSPLGGCVFLPTVASSLLMGDLPYKILAPLTGMTLKRLDKHTQIPDLYAYIVYRVTSGAGSTPRGRDTLNTSKRVGLAPVFCVEMVACQPSTVRRAPWVTFASGPIVVAPLPELQERADSGEASPSAMNVKVEEIQ</sequence>
<name>A0ABD2PL88_9PLAT</name>
<keyword evidence="3" id="KW-1185">Reference proteome</keyword>
<dbReference type="EMBL" id="JBJKFK010006437">
    <property type="protein sequence ID" value="KAL3307813.1"/>
    <property type="molecule type" value="Genomic_DNA"/>
</dbReference>
<organism evidence="2 3">
    <name type="scientific">Cichlidogyrus casuarinus</name>
    <dbReference type="NCBI Taxonomy" id="1844966"/>
    <lineage>
        <taxon>Eukaryota</taxon>
        <taxon>Metazoa</taxon>
        <taxon>Spiralia</taxon>
        <taxon>Lophotrochozoa</taxon>
        <taxon>Platyhelminthes</taxon>
        <taxon>Monogenea</taxon>
        <taxon>Monopisthocotylea</taxon>
        <taxon>Dactylogyridea</taxon>
        <taxon>Ancyrocephalidae</taxon>
        <taxon>Cichlidogyrus</taxon>
    </lineage>
</organism>
<comment type="caution">
    <text evidence="2">The sequence shown here is derived from an EMBL/GenBank/DDBJ whole genome shotgun (WGS) entry which is preliminary data.</text>
</comment>
<dbReference type="AlphaFoldDB" id="A0ABD2PL88"/>
<protein>
    <submittedName>
        <fullName evidence="2">Uncharacterized protein</fullName>
    </submittedName>
</protein>